<gene>
    <name evidence="2" type="ORF">K7432_015427</name>
</gene>
<feature type="compositionally biased region" description="Polar residues" evidence="1">
    <location>
        <begin position="1"/>
        <end position="22"/>
    </location>
</feature>
<dbReference type="EMBL" id="JASJQH010008965">
    <property type="protein sequence ID" value="KAK9685658.1"/>
    <property type="molecule type" value="Genomic_DNA"/>
</dbReference>
<keyword evidence="3" id="KW-1185">Reference proteome</keyword>
<accession>A0ABR2VN90</accession>
<sequence>MFPTVRSPSPVRTITPPSSITNGRIFRGRELNFFGRSSNSNETPNSRPQLPSGILEVASGTEFPSIKKVTSNNLVDRSTSPVLVDGRSRNSSMSSQRISFASRFEPFSGWSAKGNNNK</sequence>
<dbReference type="Proteomes" id="UP001479436">
    <property type="component" value="Unassembled WGS sequence"/>
</dbReference>
<organism evidence="2 3">
    <name type="scientific">Basidiobolus ranarum</name>
    <dbReference type="NCBI Taxonomy" id="34480"/>
    <lineage>
        <taxon>Eukaryota</taxon>
        <taxon>Fungi</taxon>
        <taxon>Fungi incertae sedis</taxon>
        <taxon>Zoopagomycota</taxon>
        <taxon>Entomophthoromycotina</taxon>
        <taxon>Basidiobolomycetes</taxon>
        <taxon>Basidiobolales</taxon>
        <taxon>Basidiobolaceae</taxon>
        <taxon>Basidiobolus</taxon>
    </lineage>
</organism>
<name>A0ABR2VN90_9FUNG</name>
<protein>
    <submittedName>
        <fullName evidence="2">Uncharacterized protein</fullName>
    </submittedName>
</protein>
<evidence type="ECO:0000313" key="2">
    <source>
        <dbReference type="EMBL" id="KAK9685658.1"/>
    </source>
</evidence>
<feature type="region of interest" description="Disordered" evidence="1">
    <location>
        <begin position="1"/>
        <end position="26"/>
    </location>
</feature>
<proteinExistence type="predicted"/>
<evidence type="ECO:0000256" key="1">
    <source>
        <dbReference type="SAM" id="MobiDB-lite"/>
    </source>
</evidence>
<comment type="caution">
    <text evidence="2">The sequence shown here is derived from an EMBL/GenBank/DDBJ whole genome shotgun (WGS) entry which is preliminary data.</text>
</comment>
<reference evidence="2 3" key="1">
    <citation type="submission" date="2023-04" db="EMBL/GenBank/DDBJ databases">
        <title>Genome of Basidiobolus ranarum AG-B5.</title>
        <authorList>
            <person name="Stajich J.E."/>
            <person name="Carter-House D."/>
            <person name="Gryganskyi A."/>
        </authorList>
    </citation>
    <scope>NUCLEOTIDE SEQUENCE [LARGE SCALE GENOMIC DNA]</scope>
    <source>
        <strain evidence="2 3">AG-B5</strain>
    </source>
</reference>
<evidence type="ECO:0000313" key="3">
    <source>
        <dbReference type="Proteomes" id="UP001479436"/>
    </source>
</evidence>